<dbReference type="Gene3D" id="3.15.10.30">
    <property type="entry name" value="Haemolymph juvenile hormone binding protein"/>
    <property type="match status" value="1"/>
</dbReference>
<dbReference type="AlphaFoldDB" id="A0A9P0G5C9"/>
<reference evidence="5" key="1">
    <citation type="submission" date="2022-01" db="EMBL/GenBank/DDBJ databases">
        <authorList>
            <person name="King R."/>
        </authorList>
    </citation>
    <scope>NUCLEOTIDE SEQUENCE</scope>
</reference>
<evidence type="ECO:0000256" key="3">
    <source>
        <dbReference type="ARBA" id="ARBA00060902"/>
    </source>
</evidence>
<organism evidence="5 6">
    <name type="scientific">Psylliodes chrysocephalus</name>
    <dbReference type="NCBI Taxonomy" id="3402493"/>
    <lineage>
        <taxon>Eukaryota</taxon>
        <taxon>Metazoa</taxon>
        <taxon>Ecdysozoa</taxon>
        <taxon>Arthropoda</taxon>
        <taxon>Hexapoda</taxon>
        <taxon>Insecta</taxon>
        <taxon>Pterygota</taxon>
        <taxon>Neoptera</taxon>
        <taxon>Endopterygota</taxon>
        <taxon>Coleoptera</taxon>
        <taxon>Polyphaga</taxon>
        <taxon>Cucujiformia</taxon>
        <taxon>Chrysomeloidea</taxon>
        <taxon>Chrysomelidae</taxon>
        <taxon>Galerucinae</taxon>
        <taxon>Alticini</taxon>
        <taxon>Psylliodes</taxon>
    </lineage>
</organism>
<dbReference type="InterPro" id="IPR010562">
    <property type="entry name" value="Haemolymph_juvenile_hormone-bd"/>
</dbReference>
<evidence type="ECO:0000313" key="5">
    <source>
        <dbReference type="EMBL" id="CAH1098586.1"/>
    </source>
</evidence>
<evidence type="ECO:0000256" key="2">
    <source>
        <dbReference type="ARBA" id="ARBA00023108"/>
    </source>
</evidence>
<dbReference type="GO" id="GO:0005615">
    <property type="term" value="C:extracellular space"/>
    <property type="evidence" value="ECO:0007669"/>
    <property type="project" value="TreeGrafter"/>
</dbReference>
<evidence type="ECO:0000256" key="4">
    <source>
        <dbReference type="SAM" id="SignalP"/>
    </source>
</evidence>
<dbReference type="PANTHER" id="PTHR11008">
    <property type="entry name" value="PROTEIN TAKEOUT-LIKE PROTEIN"/>
    <property type="match status" value="1"/>
</dbReference>
<dbReference type="PANTHER" id="PTHR11008:SF14">
    <property type="entry name" value="CIRCADIAN CLOCK-CONTROLLED PROTEIN-LIKE PROTEIN"/>
    <property type="match status" value="1"/>
</dbReference>
<proteinExistence type="inferred from homology"/>
<keyword evidence="6" id="KW-1185">Reference proteome</keyword>
<dbReference type="GO" id="GO:0007623">
    <property type="term" value="P:circadian rhythm"/>
    <property type="evidence" value="ECO:0007669"/>
    <property type="project" value="UniProtKB-ARBA"/>
</dbReference>
<evidence type="ECO:0000256" key="1">
    <source>
        <dbReference type="ARBA" id="ARBA00022729"/>
    </source>
</evidence>
<feature type="chain" id="PRO_5040303644" evidence="4">
    <location>
        <begin position="17"/>
        <end position="245"/>
    </location>
</feature>
<sequence length="245" mass="28351">MKRFCLFLLYVTVVNCGKKLPPYVEQCYRGDDKAMSECLIRNIDKLRPRLANGIPELLVPALDPLMIPSAVIANENTFKCDLKNVNLYHIDNMTISKLDMSFEGKTWDLEMEYPSLGIVTDYHMVGKLLVLELNSMGKSTGNITGVKLNYHVNLDVENKNGKEYFKLKSSSLKAIIDYSHTYFENLFGKNEELNRRANQIFNENYKVFLEQFTPVVEHIVEEFVNHVLSNFFKKFSLDVIFPKKK</sequence>
<dbReference type="Proteomes" id="UP001153636">
    <property type="component" value="Chromosome 1"/>
</dbReference>
<dbReference type="SMART" id="SM00700">
    <property type="entry name" value="JHBP"/>
    <property type="match status" value="1"/>
</dbReference>
<dbReference type="EMBL" id="OV651813">
    <property type="protein sequence ID" value="CAH1098586.1"/>
    <property type="molecule type" value="Genomic_DNA"/>
</dbReference>
<dbReference type="FunFam" id="3.15.10.30:FF:000001">
    <property type="entry name" value="Takeout-like protein 1"/>
    <property type="match status" value="1"/>
</dbReference>
<name>A0A9P0G5C9_9CUCU</name>
<protein>
    <submittedName>
        <fullName evidence="5">Uncharacterized protein</fullName>
    </submittedName>
</protein>
<evidence type="ECO:0000313" key="6">
    <source>
        <dbReference type="Proteomes" id="UP001153636"/>
    </source>
</evidence>
<keyword evidence="1 4" id="KW-0732">Signal</keyword>
<accession>A0A9P0G5C9</accession>
<comment type="similarity">
    <text evidence="3">Belongs to the TO family.</text>
</comment>
<dbReference type="InterPro" id="IPR038606">
    <property type="entry name" value="To_sf"/>
</dbReference>
<dbReference type="OrthoDB" id="7419171at2759"/>
<keyword evidence="2" id="KW-0090">Biological rhythms</keyword>
<gene>
    <name evidence="5" type="ORF">PSYICH_LOCUS1225</name>
</gene>
<feature type="signal peptide" evidence="4">
    <location>
        <begin position="1"/>
        <end position="16"/>
    </location>
</feature>
<dbReference type="Pfam" id="PF06585">
    <property type="entry name" value="JHBP"/>
    <property type="match status" value="1"/>
</dbReference>